<evidence type="ECO:0000313" key="3">
    <source>
        <dbReference type="EMBL" id="QQT00116.1"/>
    </source>
</evidence>
<dbReference type="AlphaFoldDB" id="A0A974S053"/>
<keyword evidence="2" id="KW-0472">Membrane</keyword>
<proteinExistence type="predicted"/>
<accession>A0A974S053</accession>
<name>A0A974S053_PERPY</name>
<reference evidence="3 4" key="1">
    <citation type="submission" date="2021-01" db="EMBL/GenBank/DDBJ databases">
        <title>FDA dAtabase for Regulatory Grade micrObial Sequences (FDA-ARGOS): Supporting development and validation of Infectious Disease Dx tests.</title>
        <authorList>
            <person name="Nelson B."/>
            <person name="Plummer A."/>
            <person name="Tallon L."/>
            <person name="Sadzewicz L."/>
            <person name="Zhao X."/>
            <person name="Boylan J."/>
            <person name="Ott S."/>
            <person name="Bowen H."/>
            <person name="Vavikolanu K."/>
            <person name="Mehta A."/>
            <person name="Aluvathingal J."/>
            <person name="Nadendla S."/>
            <person name="Myers T."/>
            <person name="Yan Y."/>
            <person name="Sichtig H."/>
        </authorList>
    </citation>
    <scope>NUCLEOTIDE SEQUENCE [LARGE SCALE GENOMIC DNA]</scope>
    <source>
        <strain evidence="3 4">FDAARGOS_1161</strain>
    </source>
</reference>
<keyword evidence="2" id="KW-0812">Transmembrane</keyword>
<evidence type="ECO:0008006" key="5">
    <source>
        <dbReference type="Google" id="ProtNLM"/>
    </source>
</evidence>
<dbReference type="Proteomes" id="UP000595254">
    <property type="component" value="Chromosome"/>
</dbReference>
<protein>
    <recommendedName>
        <fullName evidence="5">GerMN domain-containing protein</fullName>
    </recommendedName>
</protein>
<feature type="compositionally biased region" description="Basic and acidic residues" evidence="1">
    <location>
        <begin position="88"/>
        <end position="130"/>
    </location>
</feature>
<organism evidence="3 4">
    <name type="scientific">Peribacillus psychrosaccharolyticus</name>
    <name type="common">Bacillus psychrosaccharolyticus</name>
    <dbReference type="NCBI Taxonomy" id="1407"/>
    <lineage>
        <taxon>Bacteria</taxon>
        <taxon>Bacillati</taxon>
        <taxon>Bacillota</taxon>
        <taxon>Bacilli</taxon>
        <taxon>Bacillales</taxon>
        <taxon>Bacillaceae</taxon>
        <taxon>Peribacillus</taxon>
    </lineage>
</organism>
<dbReference type="KEGG" id="ppsr:I6J18_21465"/>
<keyword evidence="4" id="KW-1185">Reference proteome</keyword>
<dbReference type="RefSeq" id="WP_040374475.1">
    <property type="nucleotide sequence ID" value="NZ_CP068053.1"/>
</dbReference>
<evidence type="ECO:0000256" key="1">
    <source>
        <dbReference type="SAM" id="MobiDB-lite"/>
    </source>
</evidence>
<sequence>MKKSQWNEYELIKLLQKLPEVEDKRSRSEVYHHVNNRSIRKRKQKKNWIPLFAATAALLLVAVLGASILNGESTDKKSPRSQFISMDQVEKQEDKKESNESDYNTEKAKENKAAVESDAMADEKETLNDEEDYASKAEANESDQAANREAVTIGVPDDQSNYIIPITVSSASASLAQALVEAMTNAKEEAWGLTDYYPLDITISDGAENNQIIIDLSEDSPLITLDSTFLAALQETVKYNQIESVVFTTNGQPGVSFSHAGMLKTLEISKFDKKAFLLYQLHETSRRFLAPSNISYDSITDALASLKEDPGIEGISPSVPQTIGWDNVREHKRTLEIDLSNDTRIDDTDETKTAIEAILFTAKDFGFEQVQLFNASINQVQELDLSAPITIPAAPNYIE</sequence>
<feature type="region of interest" description="Disordered" evidence="1">
    <location>
        <begin position="71"/>
        <end position="130"/>
    </location>
</feature>
<evidence type="ECO:0000313" key="4">
    <source>
        <dbReference type="Proteomes" id="UP000595254"/>
    </source>
</evidence>
<gene>
    <name evidence="3" type="ORF">I6J18_21465</name>
</gene>
<keyword evidence="2" id="KW-1133">Transmembrane helix</keyword>
<dbReference type="EMBL" id="CP068053">
    <property type="protein sequence ID" value="QQT00116.1"/>
    <property type="molecule type" value="Genomic_DNA"/>
</dbReference>
<feature type="transmembrane region" description="Helical" evidence="2">
    <location>
        <begin position="48"/>
        <end position="69"/>
    </location>
</feature>
<evidence type="ECO:0000256" key="2">
    <source>
        <dbReference type="SAM" id="Phobius"/>
    </source>
</evidence>